<keyword evidence="1" id="KW-0472">Membrane</keyword>
<keyword evidence="1" id="KW-1133">Transmembrane helix</keyword>
<gene>
    <name evidence="2" type="ORF">LCGC14_2741800</name>
</gene>
<feature type="transmembrane region" description="Helical" evidence="1">
    <location>
        <begin position="12"/>
        <end position="43"/>
    </location>
</feature>
<keyword evidence="1" id="KW-0812">Transmembrane</keyword>
<proteinExistence type="predicted"/>
<sequence>MDEGFGLIVASLLIASVAFGFWMDSVAAGTFLFFVGGLLMYIVEGT</sequence>
<protein>
    <submittedName>
        <fullName evidence="2">Uncharacterized protein</fullName>
    </submittedName>
</protein>
<organism evidence="2">
    <name type="scientific">marine sediment metagenome</name>
    <dbReference type="NCBI Taxonomy" id="412755"/>
    <lineage>
        <taxon>unclassified sequences</taxon>
        <taxon>metagenomes</taxon>
        <taxon>ecological metagenomes</taxon>
    </lineage>
</organism>
<dbReference type="AlphaFoldDB" id="A0A0F8Z497"/>
<evidence type="ECO:0000256" key="1">
    <source>
        <dbReference type="SAM" id="Phobius"/>
    </source>
</evidence>
<evidence type="ECO:0000313" key="2">
    <source>
        <dbReference type="EMBL" id="KKK88573.1"/>
    </source>
</evidence>
<name>A0A0F8Z497_9ZZZZ</name>
<reference evidence="2" key="1">
    <citation type="journal article" date="2015" name="Nature">
        <title>Complex archaea that bridge the gap between prokaryotes and eukaryotes.</title>
        <authorList>
            <person name="Spang A."/>
            <person name="Saw J.H."/>
            <person name="Jorgensen S.L."/>
            <person name="Zaremba-Niedzwiedzka K."/>
            <person name="Martijn J."/>
            <person name="Lind A.E."/>
            <person name="van Eijk R."/>
            <person name="Schleper C."/>
            <person name="Guy L."/>
            <person name="Ettema T.J."/>
        </authorList>
    </citation>
    <scope>NUCLEOTIDE SEQUENCE</scope>
</reference>
<comment type="caution">
    <text evidence="2">The sequence shown here is derived from an EMBL/GenBank/DDBJ whole genome shotgun (WGS) entry which is preliminary data.</text>
</comment>
<accession>A0A0F8Z497</accession>
<dbReference type="EMBL" id="LAZR01049893">
    <property type="protein sequence ID" value="KKK88573.1"/>
    <property type="molecule type" value="Genomic_DNA"/>
</dbReference>